<reference evidence="1 2" key="1">
    <citation type="submission" date="2017-03" db="EMBL/GenBank/DDBJ databases">
        <title>Genome Survey of Euroglyphus maynei.</title>
        <authorList>
            <person name="Arlian L.G."/>
            <person name="Morgan M.S."/>
            <person name="Rider S.D."/>
        </authorList>
    </citation>
    <scope>NUCLEOTIDE SEQUENCE [LARGE SCALE GENOMIC DNA]</scope>
    <source>
        <strain evidence="1">Arlian Lab</strain>
        <tissue evidence="1">Whole body</tissue>
    </source>
</reference>
<evidence type="ECO:0000313" key="1">
    <source>
        <dbReference type="EMBL" id="OTF81709.1"/>
    </source>
</evidence>
<protein>
    <submittedName>
        <fullName evidence="1">Uncharacterized protein</fullName>
    </submittedName>
</protein>
<organism evidence="1 2">
    <name type="scientific">Euroglyphus maynei</name>
    <name type="common">Mayne's house dust mite</name>
    <dbReference type="NCBI Taxonomy" id="6958"/>
    <lineage>
        <taxon>Eukaryota</taxon>
        <taxon>Metazoa</taxon>
        <taxon>Ecdysozoa</taxon>
        <taxon>Arthropoda</taxon>
        <taxon>Chelicerata</taxon>
        <taxon>Arachnida</taxon>
        <taxon>Acari</taxon>
        <taxon>Acariformes</taxon>
        <taxon>Sarcoptiformes</taxon>
        <taxon>Astigmata</taxon>
        <taxon>Psoroptidia</taxon>
        <taxon>Analgoidea</taxon>
        <taxon>Pyroglyphidae</taxon>
        <taxon>Pyroglyphinae</taxon>
        <taxon>Euroglyphus</taxon>
    </lineage>
</organism>
<comment type="caution">
    <text evidence="1">The sequence shown here is derived from an EMBL/GenBank/DDBJ whole genome shotgun (WGS) entry which is preliminary data.</text>
</comment>
<accession>A0A1Y3BL74</accession>
<gene>
    <name evidence="1" type="ORF">BLA29_013371</name>
</gene>
<sequence length="72" mass="8130">MIAPLLRIPSYLVHRIIPTGNFILPKNFVSFTTKTSSTAIMDQNNMVGREIDLLETKDLRFRLPGNVGIKSK</sequence>
<name>A0A1Y3BL74_EURMA</name>
<proteinExistence type="predicted"/>
<keyword evidence="2" id="KW-1185">Reference proteome</keyword>
<dbReference type="Proteomes" id="UP000194236">
    <property type="component" value="Unassembled WGS sequence"/>
</dbReference>
<dbReference type="EMBL" id="MUJZ01012176">
    <property type="protein sequence ID" value="OTF81709.1"/>
    <property type="molecule type" value="Genomic_DNA"/>
</dbReference>
<evidence type="ECO:0000313" key="2">
    <source>
        <dbReference type="Proteomes" id="UP000194236"/>
    </source>
</evidence>
<dbReference type="AlphaFoldDB" id="A0A1Y3BL74"/>